<accession>A0A448XMV1</accession>
<keyword evidence="1" id="KW-0812">Transmembrane</keyword>
<name>A0A448XMV1_9PLAT</name>
<comment type="caution">
    <text evidence="2">The sequence shown here is derived from an EMBL/GenBank/DDBJ whole genome shotgun (WGS) entry which is preliminary data.</text>
</comment>
<organism evidence="2 3">
    <name type="scientific">Protopolystoma xenopodis</name>
    <dbReference type="NCBI Taxonomy" id="117903"/>
    <lineage>
        <taxon>Eukaryota</taxon>
        <taxon>Metazoa</taxon>
        <taxon>Spiralia</taxon>
        <taxon>Lophotrochozoa</taxon>
        <taxon>Platyhelminthes</taxon>
        <taxon>Monogenea</taxon>
        <taxon>Polyopisthocotylea</taxon>
        <taxon>Polystomatidea</taxon>
        <taxon>Polystomatidae</taxon>
        <taxon>Protopolystoma</taxon>
    </lineage>
</organism>
<reference evidence="2" key="1">
    <citation type="submission" date="2018-11" db="EMBL/GenBank/DDBJ databases">
        <authorList>
            <consortium name="Pathogen Informatics"/>
        </authorList>
    </citation>
    <scope>NUCLEOTIDE SEQUENCE</scope>
</reference>
<dbReference type="EMBL" id="CAAALY010264707">
    <property type="protein sequence ID" value="VEL40393.1"/>
    <property type="molecule type" value="Genomic_DNA"/>
</dbReference>
<keyword evidence="3" id="KW-1185">Reference proteome</keyword>
<evidence type="ECO:0000313" key="2">
    <source>
        <dbReference type="EMBL" id="VEL40393.1"/>
    </source>
</evidence>
<gene>
    <name evidence="2" type="ORF">PXEA_LOCUS33833</name>
</gene>
<evidence type="ECO:0000313" key="3">
    <source>
        <dbReference type="Proteomes" id="UP000784294"/>
    </source>
</evidence>
<feature type="transmembrane region" description="Helical" evidence="1">
    <location>
        <begin position="61"/>
        <end position="83"/>
    </location>
</feature>
<dbReference type="Proteomes" id="UP000784294">
    <property type="component" value="Unassembled WGS sequence"/>
</dbReference>
<sequence length="130" mass="13968">MTLLIPFLFHASSPRFHDPFPSICQALSDMIGFGSMVLASGATVLSGFIGDRIGRCLPGRCLLIVISFASAWNTLIVFGWLWYESACETGYPAVEELISGFLALGLNISMTTCLSLTLIPALGAYPTCLE</sequence>
<proteinExistence type="predicted"/>
<feature type="transmembrane region" description="Helical" evidence="1">
    <location>
        <begin position="103"/>
        <end position="125"/>
    </location>
</feature>
<feature type="transmembrane region" description="Helical" evidence="1">
    <location>
        <begin position="30"/>
        <end position="49"/>
    </location>
</feature>
<keyword evidence="1" id="KW-1133">Transmembrane helix</keyword>
<evidence type="ECO:0000256" key="1">
    <source>
        <dbReference type="SAM" id="Phobius"/>
    </source>
</evidence>
<dbReference type="AlphaFoldDB" id="A0A448XMV1"/>
<protein>
    <submittedName>
        <fullName evidence="2">Uncharacterized protein</fullName>
    </submittedName>
</protein>
<keyword evidence="1" id="KW-0472">Membrane</keyword>